<evidence type="ECO:0000313" key="3">
    <source>
        <dbReference type="Proteomes" id="UP000177235"/>
    </source>
</evidence>
<protein>
    <submittedName>
        <fullName evidence="2">Uncharacterized protein</fullName>
    </submittedName>
</protein>
<sequence length="255" mass="28498">MSRISAALHWDRMRSVANVAVKNVEVVRNKARDDRDAEKRAPLVTGVVTGGLVPTTVISLTYRPDISLISFMFLLGLCFGFTVSNDRKRFIWGSVIGSGVTMLLSEAIGLHTAYIIGTLSVVPARFTLMVVVVVTAKCAVVAIKYGRFGYEIWSGFDAKAKTRIAVMEKYSAVSVSPKEFYSFSKNQTDRARRTKCPETRRRLQLEKWLQWERATAKHIEYYARDLSKSGVPYKSALGIAHDLKAQSEIKLAGLR</sequence>
<keyword evidence="1" id="KW-0472">Membrane</keyword>
<comment type="caution">
    <text evidence="2">The sequence shown here is derived from an EMBL/GenBank/DDBJ whole genome shotgun (WGS) entry which is preliminary data.</text>
</comment>
<keyword evidence="1" id="KW-1133">Transmembrane helix</keyword>
<feature type="transmembrane region" description="Helical" evidence="1">
    <location>
        <begin position="41"/>
        <end position="60"/>
    </location>
</feature>
<dbReference type="Proteomes" id="UP000177235">
    <property type="component" value="Unassembled WGS sequence"/>
</dbReference>
<dbReference type="EMBL" id="MFFF01000006">
    <property type="protein sequence ID" value="OGE99942.1"/>
    <property type="molecule type" value="Genomic_DNA"/>
</dbReference>
<accession>A0A1F5QDI5</accession>
<keyword evidence="1" id="KW-0812">Transmembrane</keyword>
<feature type="transmembrane region" description="Helical" evidence="1">
    <location>
        <begin position="122"/>
        <end position="143"/>
    </location>
</feature>
<name>A0A1F5QDI5_9BACT</name>
<evidence type="ECO:0000256" key="1">
    <source>
        <dbReference type="SAM" id="Phobius"/>
    </source>
</evidence>
<feature type="transmembrane region" description="Helical" evidence="1">
    <location>
        <begin position="90"/>
        <end position="116"/>
    </location>
</feature>
<evidence type="ECO:0000313" key="2">
    <source>
        <dbReference type="EMBL" id="OGE99942.1"/>
    </source>
</evidence>
<organism evidence="2 3">
    <name type="scientific">Candidatus Doudnabacteria bacterium RIFCSPLOWO2_02_FULL_48_13</name>
    <dbReference type="NCBI Taxonomy" id="1817845"/>
    <lineage>
        <taxon>Bacteria</taxon>
        <taxon>Candidatus Doudnaibacteriota</taxon>
    </lineage>
</organism>
<proteinExistence type="predicted"/>
<feature type="transmembrane region" description="Helical" evidence="1">
    <location>
        <begin position="66"/>
        <end position="83"/>
    </location>
</feature>
<reference evidence="2 3" key="1">
    <citation type="journal article" date="2016" name="Nat. Commun.">
        <title>Thousands of microbial genomes shed light on interconnected biogeochemical processes in an aquifer system.</title>
        <authorList>
            <person name="Anantharaman K."/>
            <person name="Brown C.T."/>
            <person name="Hug L.A."/>
            <person name="Sharon I."/>
            <person name="Castelle C.J."/>
            <person name="Probst A.J."/>
            <person name="Thomas B.C."/>
            <person name="Singh A."/>
            <person name="Wilkins M.J."/>
            <person name="Karaoz U."/>
            <person name="Brodie E.L."/>
            <person name="Williams K.H."/>
            <person name="Hubbard S.S."/>
            <person name="Banfield J.F."/>
        </authorList>
    </citation>
    <scope>NUCLEOTIDE SEQUENCE [LARGE SCALE GENOMIC DNA]</scope>
</reference>
<dbReference type="AlphaFoldDB" id="A0A1F5QDI5"/>
<gene>
    <name evidence="2" type="ORF">A3J05_04930</name>
</gene>